<reference key="1">
    <citation type="submission" date="2007-01" db="EMBL/GenBank/DDBJ databases">
        <title>The Genome Sequence of Puccinia graminis f. sp. tritici Strain CRL 75-36-700-3.</title>
        <authorList>
            <consortium name="The Broad Institute Genome Sequencing Platform"/>
            <person name="Birren B."/>
            <person name="Lander E."/>
            <person name="Galagan J."/>
            <person name="Nusbaum C."/>
            <person name="Devon K."/>
            <person name="Cuomo C."/>
            <person name="Jaffe D."/>
            <person name="Butler J."/>
            <person name="Alvarez P."/>
            <person name="Gnerre S."/>
            <person name="Grabherr M."/>
            <person name="Mauceli E."/>
            <person name="Brockman W."/>
            <person name="Young S."/>
            <person name="LaButti K."/>
            <person name="Sykes S."/>
            <person name="DeCaprio D."/>
            <person name="Crawford M."/>
            <person name="Koehrsen M."/>
            <person name="Engels R."/>
            <person name="Montgomery P."/>
            <person name="Pearson M."/>
            <person name="Howarth C."/>
            <person name="Larson L."/>
            <person name="White J."/>
            <person name="Zeng Q."/>
            <person name="Kodira C."/>
            <person name="Yandava C."/>
            <person name="Alvarado L."/>
            <person name="O'Leary S."/>
            <person name="Szabo L."/>
            <person name="Dean R."/>
            <person name="Schein J."/>
        </authorList>
    </citation>
    <scope>NUCLEOTIDE SEQUENCE</scope>
    <source>
        <strain>CRL 75-36-700-3</strain>
    </source>
</reference>
<gene>
    <name evidence="2" type="ORF">PGTG_14301</name>
</gene>
<organism evidence="2 3">
    <name type="scientific">Puccinia graminis f. sp. tritici (strain CRL 75-36-700-3 / race SCCL)</name>
    <name type="common">Black stem rust fungus</name>
    <dbReference type="NCBI Taxonomy" id="418459"/>
    <lineage>
        <taxon>Eukaryota</taxon>
        <taxon>Fungi</taxon>
        <taxon>Dikarya</taxon>
        <taxon>Basidiomycota</taxon>
        <taxon>Pucciniomycotina</taxon>
        <taxon>Pucciniomycetes</taxon>
        <taxon>Pucciniales</taxon>
        <taxon>Pucciniaceae</taxon>
        <taxon>Puccinia</taxon>
    </lineage>
</organism>
<sequence>MCLDDILHDSPEGHQTYSGMNWLDNVLEESPELHHLDPETAADGSYNVRASDGTICRYFPVGPNNPVAYWTRPSSVHQTYPRHDQSNQSEAAQVRAAQEFRHMYMNPGRPFTASSTTGTTPAEPFRASTNRATPSQPFTTSTTGTTPGHRLDQIAPTPRQNRTHLDIRSNQPTVCYENFGQLGPEDEIELLRPTGDIASTSTRLSNPTDIDTEPKKVERTFLIKYRFHLPWSNPSPSKSHKRKPSGIEIPKTKPINSVPGKLSIRWDLADYDVPKFKNAVIAEIFGEDKDLAAFVKNREANEKDLTWYGIILHDSRFKATGNQQLDKPGVFQDWLTACVPFEETRKLVCKVEQLDPKAEADKMNPVQEEEPFVPSTAANDRAIINGLIGQILATHSPCPRLSGSSDKSIFINPEQGDQYFVVTMARADLWAKAINATPQVVDLRTPPKTPAFDYRTGFLDNHDQPAKRNLPAPETRHQCCSHETRHQCCSHNSSGPSIHHVNAGQCSDHGALTQQRPAAHAGHVSNAINITGVSSALTSVPNNPRIESSPAPSDDEDPIDVFLKFARVDVDSDAIRDGLAKLGMTHWKMFHLVTSEELIAAGVPMGPARTLAEAVKRYSKHLKNQSRSNIALNI</sequence>
<feature type="region of interest" description="Disordered" evidence="1">
    <location>
        <begin position="233"/>
        <end position="252"/>
    </location>
</feature>
<reference evidence="3" key="2">
    <citation type="journal article" date="2011" name="Proc. Natl. Acad. Sci. U.S.A.">
        <title>Obligate biotrophy features unraveled by the genomic analysis of rust fungi.</title>
        <authorList>
            <person name="Duplessis S."/>
            <person name="Cuomo C.A."/>
            <person name="Lin Y.-C."/>
            <person name="Aerts A."/>
            <person name="Tisserant E."/>
            <person name="Veneault-Fourrey C."/>
            <person name="Joly D.L."/>
            <person name="Hacquard S."/>
            <person name="Amselem J."/>
            <person name="Cantarel B.L."/>
            <person name="Chiu R."/>
            <person name="Coutinho P.M."/>
            <person name="Feau N."/>
            <person name="Field M."/>
            <person name="Frey P."/>
            <person name="Gelhaye E."/>
            <person name="Goldberg J."/>
            <person name="Grabherr M.G."/>
            <person name="Kodira C.D."/>
            <person name="Kohler A."/>
            <person name="Kuees U."/>
            <person name="Lindquist E.A."/>
            <person name="Lucas S.M."/>
            <person name="Mago R."/>
            <person name="Mauceli E."/>
            <person name="Morin E."/>
            <person name="Murat C."/>
            <person name="Pangilinan J.L."/>
            <person name="Park R."/>
            <person name="Pearson M."/>
            <person name="Quesneville H."/>
            <person name="Rouhier N."/>
            <person name="Sakthikumar S."/>
            <person name="Salamov A.A."/>
            <person name="Schmutz J."/>
            <person name="Selles B."/>
            <person name="Shapiro H."/>
            <person name="Tanguay P."/>
            <person name="Tuskan G.A."/>
            <person name="Henrissat B."/>
            <person name="Van de Peer Y."/>
            <person name="Rouze P."/>
            <person name="Ellis J.G."/>
            <person name="Dodds P.N."/>
            <person name="Schein J.E."/>
            <person name="Zhong S."/>
            <person name="Hamelin R.C."/>
            <person name="Grigoriev I.V."/>
            <person name="Szabo L.J."/>
            <person name="Martin F."/>
        </authorList>
    </citation>
    <scope>NUCLEOTIDE SEQUENCE [LARGE SCALE GENOMIC DNA]</scope>
    <source>
        <strain evidence="3">CRL 75-36-700-3 / race SCCL</strain>
    </source>
</reference>
<dbReference type="InParanoid" id="E3KVC2"/>
<evidence type="ECO:0000313" key="3">
    <source>
        <dbReference type="Proteomes" id="UP000008783"/>
    </source>
</evidence>
<protein>
    <submittedName>
        <fullName evidence="2">Uncharacterized protein</fullName>
    </submittedName>
</protein>
<dbReference type="HOGENOM" id="CLU_031991_1_0_1"/>
<feature type="compositionally biased region" description="Polar residues" evidence="1">
    <location>
        <begin position="536"/>
        <end position="546"/>
    </location>
</feature>
<feature type="region of interest" description="Disordered" evidence="1">
    <location>
        <begin position="536"/>
        <end position="557"/>
    </location>
</feature>
<feature type="compositionally biased region" description="Low complexity" evidence="1">
    <location>
        <begin position="133"/>
        <end position="148"/>
    </location>
</feature>
<accession>E3KVC2</accession>
<dbReference type="OrthoDB" id="10472217at2759"/>
<name>E3KVC2_PUCGT</name>
<evidence type="ECO:0000313" key="2">
    <source>
        <dbReference type="EMBL" id="EFP88217.2"/>
    </source>
</evidence>
<feature type="region of interest" description="Disordered" evidence="1">
    <location>
        <begin position="109"/>
        <end position="160"/>
    </location>
</feature>
<keyword evidence="3" id="KW-1185">Reference proteome</keyword>
<dbReference type="EMBL" id="DS178312">
    <property type="protein sequence ID" value="EFP88217.2"/>
    <property type="molecule type" value="Genomic_DNA"/>
</dbReference>
<proteinExistence type="predicted"/>
<evidence type="ECO:0000256" key="1">
    <source>
        <dbReference type="SAM" id="MobiDB-lite"/>
    </source>
</evidence>
<dbReference type="VEuPathDB" id="FungiDB:PGTG_14301"/>
<dbReference type="GeneID" id="10535527"/>
<dbReference type="AlphaFoldDB" id="E3KVC2"/>
<dbReference type="RefSeq" id="XP_003332636.2">
    <property type="nucleotide sequence ID" value="XM_003332588.2"/>
</dbReference>
<dbReference type="KEGG" id="pgr:PGTG_14301"/>
<dbReference type="Proteomes" id="UP000008783">
    <property type="component" value="Unassembled WGS sequence"/>
</dbReference>